<evidence type="ECO:0000256" key="9">
    <source>
        <dbReference type="ARBA" id="ARBA00022801"/>
    </source>
</evidence>
<evidence type="ECO:0000256" key="1">
    <source>
        <dbReference type="ARBA" id="ARBA00004123"/>
    </source>
</evidence>
<feature type="region of interest" description="Disordered" evidence="16">
    <location>
        <begin position="1"/>
        <end position="91"/>
    </location>
</feature>
<comment type="subcellular location">
    <subcellularLocation>
        <location evidence="1">Nucleus</location>
    </subcellularLocation>
</comment>
<keyword evidence="7" id="KW-0547">Nucleotide-binding</keyword>
<dbReference type="Pfam" id="PF12619">
    <property type="entry name" value="MCM2_N"/>
    <property type="match status" value="1"/>
</dbReference>
<keyword evidence="14" id="KW-0539">Nucleus</keyword>
<dbReference type="GO" id="GO:0005524">
    <property type="term" value="F:ATP binding"/>
    <property type="evidence" value="ECO:0007669"/>
    <property type="project" value="UniProtKB-KW"/>
</dbReference>
<keyword evidence="5" id="KW-0235">DNA replication</keyword>
<evidence type="ECO:0000256" key="15">
    <source>
        <dbReference type="ARBA" id="ARBA00023306"/>
    </source>
</evidence>
<dbReference type="Gene3D" id="3.40.50.300">
    <property type="entry name" value="P-loop containing nucleotide triphosphate hydrolases"/>
    <property type="match status" value="1"/>
</dbReference>
<dbReference type="CDD" id="cd17753">
    <property type="entry name" value="MCM2"/>
    <property type="match status" value="1"/>
</dbReference>
<feature type="compositionally biased region" description="Low complexity" evidence="16">
    <location>
        <begin position="20"/>
        <end position="29"/>
    </location>
</feature>
<dbReference type="InterPro" id="IPR041562">
    <property type="entry name" value="MCM_lid"/>
</dbReference>
<evidence type="ECO:0000256" key="14">
    <source>
        <dbReference type="ARBA" id="ARBA00023242"/>
    </source>
</evidence>
<keyword evidence="9" id="KW-0378">Hydrolase</keyword>
<dbReference type="Gene3D" id="3.30.1640.10">
    <property type="entry name" value="mini-chromosome maintenance (MCM) complex, chain A, domain 1"/>
    <property type="match status" value="1"/>
</dbReference>
<dbReference type="GO" id="GO:0043138">
    <property type="term" value="F:3'-5' DNA helicase activity"/>
    <property type="evidence" value="ECO:0007669"/>
    <property type="project" value="TreeGrafter"/>
</dbReference>
<dbReference type="GO" id="GO:0008270">
    <property type="term" value="F:zinc ion binding"/>
    <property type="evidence" value="ECO:0007669"/>
    <property type="project" value="UniProtKB-KW"/>
</dbReference>
<gene>
    <name evidence="18" type="ORF">BWQ96_09363</name>
</gene>
<dbReference type="Proteomes" id="UP000247409">
    <property type="component" value="Unassembled WGS sequence"/>
</dbReference>
<dbReference type="InterPro" id="IPR012340">
    <property type="entry name" value="NA-bd_OB-fold"/>
</dbReference>
<keyword evidence="12" id="KW-0067">ATP-binding</keyword>
<dbReference type="EC" id="3.6.4.12" evidence="3"/>
<comment type="caution">
    <text evidence="18">The sequence shown here is derived from an EMBL/GenBank/DDBJ whole genome shotgun (WGS) entry which is preliminary data.</text>
</comment>
<evidence type="ECO:0000256" key="13">
    <source>
        <dbReference type="ARBA" id="ARBA00023125"/>
    </source>
</evidence>
<dbReference type="InterPro" id="IPR027925">
    <property type="entry name" value="MCM_N"/>
</dbReference>
<dbReference type="PRINTS" id="PR01657">
    <property type="entry name" value="MCMFAMILY"/>
</dbReference>
<dbReference type="InterPro" id="IPR018525">
    <property type="entry name" value="MCM_CS"/>
</dbReference>
<dbReference type="Pfam" id="PF14551">
    <property type="entry name" value="MCM_N"/>
    <property type="match status" value="1"/>
</dbReference>
<dbReference type="GO" id="GO:0003697">
    <property type="term" value="F:single-stranded DNA binding"/>
    <property type="evidence" value="ECO:0007669"/>
    <property type="project" value="TreeGrafter"/>
</dbReference>
<evidence type="ECO:0000256" key="4">
    <source>
        <dbReference type="ARBA" id="ARBA00018925"/>
    </source>
</evidence>
<evidence type="ECO:0000256" key="7">
    <source>
        <dbReference type="ARBA" id="ARBA00022741"/>
    </source>
</evidence>
<dbReference type="EMBL" id="NBIV01000251">
    <property type="protein sequence ID" value="PXF40917.1"/>
    <property type="molecule type" value="Genomic_DNA"/>
</dbReference>
<dbReference type="Pfam" id="PF23669">
    <property type="entry name" value="WHD_MCM2"/>
    <property type="match status" value="1"/>
</dbReference>
<dbReference type="GO" id="GO:0016787">
    <property type="term" value="F:hydrolase activity"/>
    <property type="evidence" value="ECO:0007669"/>
    <property type="project" value="UniProtKB-KW"/>
</dbReference>
<evidence type="ECO:0000256" key="6">
    <source>
        <dbReference type="ARBA" id="ARBA00022723"/>
    </source>
</evidence>
<evidence type="ECO:0000313" key="18">
    <source>
        <dbReference type="EMBL" id="PXF40917.1"/>
    </source>
</evidence>
<keyword evidence="19" id="KW-1185">Reference proteome</keyword>
<evidence type="ECO:0000256" key="16">
    <source>
        <dbReference type="SAM" id="MobiDB-lite"/>
    </source>
</evidence>
<dbReference type="STRING" id="448386.A0A2V3IFR4"/>
<dbReference type="SUPFAM" id="SSF52540">
    <property type="entry name" value="P-loop containing nucleoside triphosphate hydrolases"/>
    <property type="match status" value="1"/>
</dbReference>
<evidence type="ECO:0000256" key="8">
    <source>
        <dbReference type="ARBA" id="ARBA00022771"/>
    </source>
</evidence>
<dbReference type="InterPro" id="IPR001208">
    <property type="entry name" value="MCM_dom"/>
</dbReference>
<feature type="compositionally biased region" description="Acidic residues" evidence="16">
    <location>
        <begin position="78"/>
        <end position="91"/>
    </location>
</feature>
<dbReference type="GO" id="GO:0000727">
    <property type="term" value="P:double-strand break repair via break-induced replication"/>
    <property type="evidence" value="ECO:0007669"/>
    <property type="project" value="TreeGrafter"/>
</dbReference>
<dbReference type="Gene3D" id="2.20.28.10">
    <property type="match status" value="1"/>
</dbReference>
<dbReference type="Pfam" id="PF17207">
    <property type="entry name" value="MCM_OB"/>
    <property type="match status" value="1"/>
</dbReference>
<name>A0A2V3IFR4_9FLOR</name>
<evidence type="ECO:0000313" key="19">
    <source>
        <dbReference type="Proteomes" id="UP000247409"/>
    </source>
</evidence>
<dbReference type="InterPro" id="IPR008045">
    <property type="entry name" value="MCM2"/>
</dbReference>
<evidence type="ECO:0000256" key="10">
    <source>
        <dbReference type="ARBA" id="ARBA00022806"/>
    </source>
</evidence>
<dbReference type="InterPro" id="IPR059098">
    <property type="entry name" value="WHD_MCM2"/>
</dbReference>
<keyword evidence="10" id="KW-0347">Helicase</keyword>
<evidence type="ECO:0000256" key="3">
    <source>
        <dbReference type="ARBA" id="ARBA00012551"/>
    </source>
</evidence>
<organism evidence="18 19">
    <name type="scientific">Gracilariopsis chorda</name>
    <dbReference type="NCBI Taxonomy" id="448386"/>
    <lineage>
        <taxon>Eukaryota</taxon>
        <taxon>Rhodophyta</taxon>
        <taxon>Florideophyceae</taxon>
        <taxon>Rhodymeniophycidae</taxon>
        <taxon>Gracilariales</taxon>
        <taxon>Gracilariaceae</taxon>
        <taxon>Gracilariopsis</taxon>
    </lineage>
</organism>
<dbReference type="GO" id="GO:0042555">
    <property type="term" value="C:MCM complex"/>
    <property type="evidence" value="ECO:0007669"/>
    <property type="project" value="InterPro"/>
</dbReference>
<dbReference type="SMART" id="SM00350">
    <property type="entry name" value="MCM"/>
    <property type="match status" value="1"/>
</dbReference>
<evidence type="ECO:0000259" key="17">
    <source>
        <dbReference type="PROSITE" id="PS50051"/>
    </source>
</evidence>
<dbReference type="OrthoDB" id="844at2759"/>
<dbReference type="Pfam" id="PF00493">
    <property type="entry name" value="MCM"/>
    <property type="match status" value="1"/>
</dbReference>
<dbReference type="InterPro" id="IPR033762">
    <property type="entry name" value="MCM_OB"/>
</dbReference>
<dbReference type="PROSITE" id="PS00847">
    <property type="entry name" value="MCM_1"/>
    <property type="match status" value="1"/>
</dbReference>
<evidence type="ECO:0000256" key="11">
    <source>
        <dbReference type="ARBA" id="ARBA00022833"/>
    </source>
</evidence>
<feature type="domain" description="MCM C-terminal AAA(+) ATPase" evidence="17">
    <location>
        <begin position="525"/>
        <end position="731"/>
    </location>
</feature>
<evidence type="ECO:0000256" key="12">
    <source>
        <dbReference type="ARBA" id="ARBA00022840"/>
    </source>
</evidence>
<dbReference type="AlphaFoldDB" id="A0A2V3IFR4"/>
<keyword evidence="11" id="KW-0862">Zinc</keyword>
<dbReference type="PANTHER" id="PTHR11630">
    <property type="entry name" value="DNA REPLICATION LICENSING FACTOR MCM FAMILY MEMBER"/>
    <property type="match status" value="1"/>
</dbReference>
<dbReference type="PANTHER" id="PTHR11630:SF44">
    <property type="entry name" value="DNA REPLICATION LICENSING FACTOR MCM2"/>
    <property type="match status" value="1"/>
</dbReference>
<keyword evidence="13" id="KW-0238">DNA-binding</keyword>
<dbReference type="FunFam" id="3.40.50.300:FF:000138">
    <property type="entry name" value="DNA helicase"/>
    <property type="match status" value="1"/>
</dbReference>
<dbReference type="InterPro" id="IPR027417">
    <property type="entry name" value="P-loop_NTPase"/>
</dbReference>
<accession>A0A2V3IFR4</accession>
<evidence type="ECO:0000256" key="5">
    <source>
        <dbReference type="ARBA" id="ARBA00022705"/>
    </source>
</evidence>
<comment type="similarity">
    <text evidence="2">Belongs to the MCM family.</text>
</comment>
<feature type="region of interest" description="Disordered" evidence="16">
    <location>
        <begin position="146"/>
        <end position="206"/>
    </location>
</feature>
<reference evidence="18 19" key="1">
    <citation type="journal article" date="2018" name="Mol. Biol. Evol.">
        <title>Analysis of the draft genome of the red seaweed Gracilariopsis chorda provides insights into genome size evolution in Rhodophyta.</title>
        <authorList>
            <person name="Lee J."/>
            <person name="Yang E.C."/>
            <person name="Graf L."/>
            <person name="Yang J.H."/>
            <person name="Qiu H."/>
            <person name="Zel Zion U."/>
            <person name="Chan C.X."/>
            <person name="Stephens T.G."/>
            <person name="Weber A.P.M."/>
            <person name="Boo G.H."/>
            <person name="Boo S.M."/>
            <person name="Kim K.M."/>
            <person name="Shin Y."/>
            <person name="Jung M."/>
            <person name="Lee S.J."/>
            <person name="Yim H.S."/>
            <person name="Lee J.H."/>
            <person name="Bhattacharya D."/>
            <person name="Yoon H.S."/>
        </authorList>
    </citation>
    <scope>NUCLEOTIDE SEQUENCE [LARGE SCALE GENOMIC DNA]</scope>
    <source>
        <strain evidence="18 19">SKKU-2015</strain>
        <tissue evidence="18">Whole body</tissue>
    </source>
</reference>
<dbReference type="PROSITE" id="PS50051">
    <property type="entry name" value="MCM_2"/>
    <property type="match status" value="1"/>
</dbReference>
<feature type="region of interest" description="Disordered" evidence="16">
    <location>
        <begin position="906"/>
        <end position="925"/>
    </location>
</feature>
<dbReference type="PRINTS" id="PR01658">
    <property type="entry name" value="MCMPROTEIN2"/>
</dbReference>
<evidence type="ECO:0000256" key="2">
    <source>
        <dbReference type="ARBA" id="ARBA00008010"/>
    </source>
</evidence>
<sequence>MSNRRSSTDDTGDPAPPSASAPGTGNPSSFAPVESSHNPLPDSDNVEPENSYISHPQREFAVDADVAEAQVLTNHPQDEEEDEGEDLLGDDMVNDYRPLEQLDRYEVDPAAENDQVAPMTAAARRRAERELHTRDLRDRRNQHALAAAGDIRMNDSDSEEEGVAGFQSRRNRRRAIVAGSRSQPAPPAGSDAPTPQSGAPTPALSFANEDMHMPVNDDPLDLDASAFQGQPISQIVEEERVRKELARRFESFLKSFTDEKTESFVYMDRIRAMAANNAQSLVINFRHFTQSEPTVATWLADAPSPILEIYNKVATEVTFTIFQQYRRVHPEIFVRIAEFPILDNLRDIRHVHLNTLIKVSGVVTRRSGVFPHLRIVKLNCEKCRRVLTPPSTTTIRPERSIRSCPECESRGPFTINSEESIFGNFQKLTLQERPGSVPAGRLPRYKEIILLNDLIDCARPGEEVEVTGTYRHNIDAVINIQNGFPVFCTIIEANYVRKVEDARAESELTDDDIAEIRKLSRDPRIAERIFASIAPSIYGHSHIKRALALALFGGQAKEVGEKHRIRGDINVLLLGDPGTAKSQFLKYVEKTANRAVYTTGKGASAVGLTAVVHKDPVTREWTLEGGALVLADRGVCLIDEFDKMNDSDRTSIHEAMEQQSISVSKAGIVTSLQARCSVFAAANPVKGRYDPSLSFYDNVDLTEPILSRFDVLCVVRDTVDASKDETLAKFVVDSHIRSHPQLFEDEEEGAEGSESKINQIVEYGTSSVELIPQAMLRKYLLYAKRTVIPKLSNMDKEKISALYIDLRRESMSSGGMPIALRHLESIVRLAESNARLHLREYVREDDINTAIAVMLESFFASQKYSLMRQMRRRFHKYLAFRRDDNELLLYILNGLVRDYSTTQTAMQAAGGEGEGSGESGQQRRRVEVDMEDFEARARELNVYSCQRFYDSGLFKKWNFSVDQNRQVIVKAL</sequence>
<proteinExistence type="inferred from homology"/>
<keyword evidence="8" id="KW-0863">Zinc-finger</keyword>
<dbReference type="GO" id="GO:1902975">
    <property type="term" value="P:mitotic DNA replication initiation"/>
    <property type="evidence" value="ECO:0007669"/>
    <property type="project" value="TreeGrafter"/>
</dbReference>
<protein>
    <recommendedName>
        <fullName evidence="4">DNA replication licensing factor MCM2</fullName>
        <ecNumber evidence="3">3.6.4.12</ecNumber>
    </recommendedName>
</protein>
<keyword evidence="6" id="KW-0479">Metal-binding</keyword>
<dbReference type="GO" id="GO:0017116">
    <property type="term" value="F:single-stranded DNA helicase activity"/>
    <property type="evidence" value="ECO:0007669"/>
    <property type="project" value="TreeGrafter"/>
</dbReference>
<dbReference type="Gene3D" id="2.40.50.140">
    <property type="entry name" value="Nucleic acid-binding proteins"/>
    <property type="match status" value="1"/>
</dbReference>
<dbReference type="GO" id="GO:0005634">
    <property type="term" value="C:nucleus"/>
    <property type="evidence" value="ECO:0007669"/>
    <property type="project" value="UniProtKB-SubCell"/>
</dbReference>
<keyword evidence="15" id="KW-0131">Cell cycle</keyword>
<dbReference type="SUPFAM" id="SSF50249">
    <property type="entry name" value="Nucleic acid-binding proteins"/>
    <property type="match status" value="1"/>
</dbReference>
<dbReference type="Pfam" id="PF17855">
    <property type="entry name" value="MCM_lid"/>
    <property type="match status" value="1"/>
</dbReference>
<dbReference type="InterPro" id="IPR031327">
    <property type="entry name" value="MCM"/>
</dbReference>